<dbReference type="PROSITE" id="PS51257">
    <property type="entry name" value="PROKAR_LIPOPROTEIN"/>
    <property type="match status" value="1"/>
</dbReference>
<proteinExistence type="predicted"/>
<protein>
    <recommendedName>
        <fullName evidence="1">DUF4136 domain-containing protein</fullName>
    </recommendedName>
</protein>
<gene>
    <name evidence="2" type="ORF">NU887_12525</name>
</gene>
<dbReference type="AlphaFoldDB" id="A0A9X2P4I0"/>
<evidence type="ECO:0000313" key="2">
    <source>
        <dbReference type="EMBL" id="MCR9015866.1"/>
    </source>
</evidence>
<accession>A0A9X2P4I0</accession>
<feature type="domain" description="DUF4136" evidence="1">
    <location>
        <begin position="52"/>
        <end position="208"/>
    </location>
</feature>
<dbReference type="Pfam" id="PF13590">
    <property type="entry name" value="DUF4136"/>
    <property type="match status" value="1"/>
</dbReference>
<dbReference type="EMBL" id="JANSUY010000010">
    <property type="protein sequence ID" value="MCR9015866.1"/>
    <property type="molecule type" value="Genomic_DNA"/>
</dbReference>
<reference evidence="2" key="1">
    <citation type="submission" date="2022-08" db="EMBL/GenBank/DDBJ databases">
        <authorList>
            <person name="Zhang D."/>
        </authorList>
    </citation>
    <scope>NUCLEOTIDE SEQUENCE</scope>
    <source>
        <strain evidence="2">XJ19-11</strain>
    </source>
</reference>
<name>A0A9X2P4I0_9BACT</name>
<comment type="caution">
    <text evidence="2">The sequence shown here is derived from an EMBL/GenBank/DDBJ whole genome shotgun (WGS) entry which is preliminary data.</text>
</comment>
<dbReference type="Proteomes" id="UP001142175">
    <property type="component" value="Unassembled WGS sequence"/>
</dbReference>
<organism evidence="2 3">
    <name type="scientific">Aquiflexum gelatinilyticum</name>
    <dbReference type="NCBI Taxonomy" id="2961943"/>
    <lineage>
        <taxon>Bacteria</taxon>
        <taxon>Pseudomonadati</taxon>
        <taxon>Bacteroidota</taxon>
        <taxon>Cytophagia</taxon>
        <taxon>Cytophagales</taxon>
        <taxon>Cyclobacteriaceae</taxon>
        <taxon>Aquiflexum</taxon>
    </lineage>
</organism>
<keyword evidence="3" id="KW-1185">Reference proteome</keyword>
<dbReference type="RefSeq" id="WP_258423729.1">
    <property type="nucleotide sequence ID" value="NZ_JANSUY010000010.1"/>
</dbReference>
<evidence type="ECO:0000313" key="3">
    <source>
        <dbReference type="Proteomes" id="UP001142175"/>
    </source>
</evidence>
<evidence type="ECO:0000259" key="1">
    <source>
        <dbReference type="Pfam" id="PF13590"/>
    </source>
</evidence>
<dbReference type="InterPro" id="IPR025411">
    <property type="entry name" value="DUF4136"/>
</dbReference>
<dbReference type="Gene3D" id="3.30.160.670">
    <property type="match status" value="1"/>
</dbReference>
<sequence>MKTLISKSSFHLLILIAIVSACAPSTKIIGSWKSPEAEASGYSNLFVAAMISDNYVTKKTIEDDIDELLIEKGIQAISNLEKVKPGLMLTNDNKDQVVQAIRESGRDAIMTIAIIDQTNETRYVPGTAYTPMYYGGGYGRFGGYYGMYGPMTYSPGYYATDKNYYVEINLYDSETQTLVWSAQSATTNPSSIDKAAREFAYVVVDKMIKDKIIIPTK</sequence>